<dbReference type="PANTHER" id="PTHR48111:SF4">
    <property type="entry name" value="DNA-BINDING DUAL TRANSCRIPTIONAL REGULATOR OMPR"/>
    <property type="match status" value="1"/>
</dbReference>
<dbReference type="SUPFAM" id="SSF46894">
    <property type="entry name" value="C-terminal effector domain of the bipartite response regulators"/>
    <property type="match status" value="1"/>
</dbReference>
<feature type="domain" description="Response regulatory" evidence="7">
    <location>
        <begin position="11"/>
        <end position="124"/>
    </location>
</feature>
<dbReference type="PROSITE" id="PS51755">
    <property type="entry name" value="OMPR_PHOB"/>
    <property type="match status" value="1"/>
</dbReference>
<dbReference type="GO" id="GO:0003677">
    <property type="term" value="F:DNA binding"/>
    <property type="evidence" value="ECO:0007669"/>
    <property type="project" value="UniProtKB-KW"/>
</dbReference>
<dbReference type="PANTHER" id="PTHR48111">
    <property type="entry name" value="REGULATOR OF RPOS"/>
    <property type="match status" value="1"/>
</dbReference>
<reference evidence="9" key="1">
    <citation type="submission" date="2022-12" db="EMBL/GenBank/DDBJ databases">
        <title>Reference genome sequencing for broad-spectrum identification of bacterial and archaeal isolates by mass spectrometry.</title>
        <authorList>
            <person name="Sekiguchi Y."/>
            <person name="Tourlousse D.M."/>
        </authorList>
    </citation>
    <scope>NUCLEOTIDE SEQUENCE</scope>
    <source>
        <strain evidence="9">5-2</strain>
    </source>
</reference>
<dbReference type="Gene3D" id="3.40.50.2300">
    <property type="match status" value="1"/>
</dbReference>
<evidence type="ECO:0000256" key="1">
    <source>
        <dbReference type="ARBA" id="ARBA00022553"/>
    </source>
</evidence>
<name>A0ABQ5RC82_9MICO</name>
<evidence type="ECO:0000256" key="5">
    <source>
        <dbReference type="PROSITE-ProRule" id="PRU00169"/>
    </source>
</evidence>
<evidence type="ECO:0000256" key="6">
    <source>
        <dbReference type="PROSITE-ProRule" id="PRU01091"/>
    </source>
</evidence>
<organism evidence="9 10">
    <name type="scientific">Brachybacterium conglomeratum</name>
    <dbReference type="NCBI Taxonomy" id="47846"/>
    <lineage>
        <taxon>Bacteria</taxon>
        <taxon>Bacillati</taxon>
        <taxon>Actinomycetota</taxon>
        <taxon>Actinomycetes</taxon>
        <taxon>Micrococcales</taxon>
        <taxon>Dermabacteraceae</taxon>
        <taxon>Brachybacterium</taxon>
    </lineage>
</organism>
<keyword evidence="4" id="KW-0804">Transcription</keyword>
<evidence type="ECO:0000256" key="4">
    <source>
        <dbReference type="ARBA" id="ARBA00023163"/>
    </source>
</evidence>
<proteinExistence type="predicted"/>
<dbReference type="Pfam" id="PF00072">
    <property type="entry name" value="Response_reg"/>
    <property type="match status" value="1"/>
</dbReference>
<keyword evidence="3 6" id="KW-0238">DNA-binding</keyword>
<dbReference type="InterPro" id="IPR011006">
    <property type="entry name" value="CheY-like_superfamily"/>
</dbReference>
<evidence type="ECO:0000313" key="9">
    <source>
        <dbReference type="EMBL" id="GLI29503.1"/>
    </source>
</evidence>
<feature type="domain" description="OmpR/PhoB-type" evidence="8">
    <location>
        <begin position="136"/>
        <end position="235"/>
    </location>
</feature>
<evidence type="ECO:0000259" key="7">
    <source>
        <dbReference type="PROSITE" id="PS50110"/>
    </source>
</evidence>
<sequence length="236" mass="25546">MRSESARAAAMVLVVEDEAALSDVVQAYLAKAGYATASARSGPEAVEMARALAPDVIVLDLGLPGLDGLEVMRRIRTFSDCYVLITTARSEEVDRLVGLSVGADDYLTKPFSVRELVARVQAVLRRPRAESGNASGMVCTFGELEIDTAAQEVRLAGRMVPLTPTERGLLMTLAHRPGQAFSRGQLMEAVWGDSWIGDDHLVDVHIANLRRKLDETAESARFVTTVRGIGYRMGKG</sequence>
<comment type="caution">
    <text evidence="9">The sequence shown here is derived from an EMBL/GenBank/DDBJ whole genome shotgun (WGS) entry which is preliminary data.</text>
</comment>
<keyword evidence="10" id="KW-1185">Reference proteome</keyword>
<dbReference type="Pfam" id="PF00486">
    <property type="entry name" value="Trans_reg_C"/>
    <property type="match status" value="1"/>
</dbReference>
<evidence type="ECO:0000256" key="3">
    <source>
        <dbReference type="ARBA" id="ARBA00023125"/>
    </source>
</evidence>
<dbReference type="Gene3D" id="1.10.10.10">
    <property type="entry name" value="Winged helix-like DNA-binding domain superfamily/Winged helix DNA-binding domain"/>
    <property type="match status" value="1"/>
</dbReference>
<evidence type="ECO:0000259" key="8">
    <source>
        <dbReference type="PROSITE" id="PS51755"/>
    </source>
</evidence>
<dbReference type="InterPro" id="IPR039420">
    <property type="entry name" value="WalR-like"/>
</dbReference>
<dbReference type="Proteomes" id="UP001144451">
    <property type="component" value="Unassembled WGS sequence"/>
</dbReference>
<protein>
    <submittedName>
        <fullName evidence="9">DNA-binding response regulator</fullName>
    </submittedName>
</protein>
<dbReference type="InterPro" id="IPR001867">
    <property type="entry name" value="OmpR/PhoB-type_DNA-bd"/>
</dbReference>
<dbReference type="InterPro" id="IPR036388">
    <property type="entry name" value="WH-like_DNA-bd_sf"/>
</dbReference>
<keyword evidence="1 5" id="KW-0597">Phosphoprotein</keyword>
<evidence type="ECO:0000313" key="10">
    <source>
        <dbReference type="Proteomes" id="UP001144451"/>
    </source>
</evidence>
<dbReference type="SMART" id="SM00862">
    <property type="entry name" value="Trans_reg_C"/>
    <property type="match status" value="1"/>
</dbReference>
<feature type="DNA-binding region" description="OmpR/PhoB-type" evidence="6">
    <location>
        <begin position="136"/>
        <end position="235"/>
    </location>
</feature>
<evidence type="ECO:0000256" key="2">
    <source>
        <dbReference type="ARBA" id="ARBA00023015"/>
    </source>
</evidence>
<keyword evidence="2" id="KW-0805">Transcription regulation</keyword>
<accession>A0ABQ5RC82</accession>
<dbReference type="SMART" id="SM00448">
    <property type="entry name" value="REC"/>
    <property type="match status" value="1"/>
</dbReference>
<dbReference type="CDD" id="cd00383">
    <property type="entry name" value="trans_reg_C"/>
    <property type="match status" value="1"/>
</dbReference>
<dbReference type="PROSITE" id="PS50110">
    <property type="entry name" value="RESPONSE_REGULATORY"/>
    <property type="match status" value="1"/>
</dbReference>
<gene>
    <name evidence="9" type="ORF">BCONGLO52_03440</name>
</gene>
<feature type="modified residue" description="4-aspartylphosphate" evidence="5">
    <location>
        <position position="60"/>
    </location>
</feature>
<dbReference type="Gene3D" id="6.10.250.690">
    <property type="match status" value="1"/>
</dbReference>
<dbReference type="InterPro" id="IPR001789">
    <property type="entry name" value="Sig_transdc_resp-reg_receiver"/>
</dbReference>
<dbReference type="InterPro" id="IPR016032">
    <property type="entry name" value="Sig_transdc_resp-reg_C-effctor"/>
</dbReference>
<dbReference type="EMBL" id="BSDQ01000001">
    <property type="protein sequence ID" value="GLI29503.1"/>
    <property type="molecule type" value="Genomic_DNA"/>
</dbReference>
<dbReference type="SUPFAM" id="SSF52172">
    <property type="entry name" value="CheY-like"/>
    <property type="match status" value="1"/>
</dbReference>